<evidence type="ECO:0000313" key="3">
    <source>
        <dbReference type="EnsemblPlants" id="PAC:32911578.CDS.1"/>
    </source>
</evidence>
<organism evidence="2">
    <name type="scientific">Physcomitrium patens</name>
    <name type="common">Spreading-leaved earth moss</name>
    <name type="synonym">Physcomitrella patens</name>
    <dbReference type="NCBI Taxonomy" id="3218"/>
    <lineage>
        <taxon>Eukaryota</taxon>
        <taxon>Viridiplantae</taxon>
        <taxon>Streptophyta</taxon>
        <taxon>Embryophyta</taxon>
        <taxon>Bryophyta</taxon>
        <taxon>Bryophytina</taxon>
        <taxon>Bryopsida</taxon>
        <taxon>Funariidae</taxon>
        <taxon>Funariales</taxon>
        <taxon>Funariaceae</taxon>
        <taxon>Physcomitrium</taxon>
    </lineage>
</organism>
<dbReference type="AlphaFoldDB" id="A0A2K1K293"/>
<dbReference type="EMBL" id="ABEU02000009">
    <property type="protein sequence ID" value="PNR47896.1"/>
    <property type="molecule type" value="Genomic_DNA"/>
</dbReference>
<feature type="region of interest" description="Disordered" evidence="1">
    <location>
        <begin position="1"/>
        <end position="24"/>
    </location>
</feature>
<dbReference type="EnsemblPlants" id="Pp3c9_6280V3.1">
    <property type="protein sequence ID" value="PAC:32911578.CDS.1"/>
    <property type="gene ID" value="Pp3c9_6280"/>
</dbReference>
<keyword evidence="4" id="KW-1185">Reference proteome</keyword>
<gene>
    <name evidence="2" type="ORF">PHYPA_012369</name>
</gene>
<reference evidence="2 4" key="2">
    <citation type="journal article" date="2018" name="Plant J.">
        <title>The Physcomitrella patens chromosome-scale assembly reveals moss genome structure and evolution.</title>
        <authorList>
            <person name="Lang D."/>
            <person name="Ullrich K.K."/>
            <person name="Murat F."/>
            <person name="Fuchs J."/>
            <person name="Jenkins J."/>
            <person name="Haas F.B."/>
            <person name="Piednoel M."/>
            <person name="Gundlach H."/>
            <person name="Van Bel M."/>
            <person name="Meyberg R."/>
            <person name="Vives C."/>
            <person name="Morata J."/>
            <person name="Symeonidi A."/>
            <person name="Hiss M."/>
            <person name="Muchero W."/>
            <person name="Kamisugi Y."/>
            <person name="Saleh O."/>
            <person name="Blanc G."/>
            <person name="Decker E.L."/>
            <person name="van Gessel N."/>
            <person name="Grimwood J."/>
            <person name="Hayes R.D."/>
            <person name="Graham S.W."/>
            <person name="Gunter L.E."/>
            <person name="McDaniel S.F."/>
            <person name="Hoernstein S.N.W."/>
            <person name="Larsson A."/>
            <person name="Li F.W."/>
            <person name="Perroud P.F."/>
            <person name="Phillips J."/>
            <person name="Ranjan P."/>
            <person name="Rokshar D.S."/>
            <person name="Rothfels C.J."/>
            <person name="Schneider L."/>
            <person name="Shu S."/>
            <person name="Stevenson D.W."/>
            <person name="Thummler F."/>
            <person name="Tillich M."/>
            <person name="Villarreal Aguilar J.C."/>
            <person name="Widiez T."/>
            <person name="Wong G.K."/>
            <person name="Wymore A."/>
            <person name="Zhang Y."/>
            <person name="Zimmer A.D."/>
            <person name="Quatrano R.S."/>
            <person name="Mayer K.F.X."/>
            <person name="Goodstein D."/>
            <person name="Casacuberta J.M."/>
            <person name="Vandepoele K."/>
            <person name="Reski R."/>
            <person name="Cuming A.C."/>
            <person name="Tuskan G.A."/>
            <person name="Maumus F."/>
            <person name="Salse J."/>
            <person name="Schmutz J."/>
            <person name="Rensing S.A."/>
        </authorList>
    </citation>
    <scope>NUCLEOTIDE SEQUENCE [LARGE SCALE GENOMIC DNA]</scope>
    <source>
        <strain evidence="3 4">cv. Gransden 2004</strain>
    </source>
</reference>
<name>A0A2K1K293_PHYPA</name>
<evidence type="ECO:0000313" key="2">
    <source>
        <dbReference type="EMBL" id="PNR47896.1"/>
    </source>
</evidence>
<dbReference type="Proteomes" id="UP000006727">
    <property type="component" value="Chromosome 9"/>
</dbReference>
<proteinExistence type="predicted"/>
<dbReference type="EnsemblPlants" id="Pp3c9_6280V3.2">
    <property type="protein sequence ID" value="PAC:32911579.CDS.1"/>
    <property type="gene ID" value="Pp3c9_6280"/>
</dbReference>
<dbReference type="PaxDb" id="3218-PP1S220_109V6.1"/>
<sequence>MSSVEMPHRSASGGHRVAASSLPRQQAYAPRTYFQSHPKALHRQMTILEYARSIIREHSAPAAHTVRECMPRDGTRHRVHRDTESPKQLFTSLSLPLRLSRCSEVIPPRLWAFFFI</sequence>
<dbReference type="Gramene" id="Pp3c9_6280V3.1">
    <property type="protein sequence ID" value="PAC:32911578.CDS.1"/>
    <property type="gene ID" value="Pp3c9_6280"/>
</dbReference>
<evidence type="ECO:0000313" key="4">
    <source>
        <dbReference type="Proteomes" id="UP000006727"/>
    </source>
</evidence>
<evidence type="ECO:0000256" key="1">
    <source>
        <dbReference type="SAM" id="MobiDB-lite"/>
    </source>
</evidence>
<reference evidence="3" key="3">
    <citation type="submission" date="2020-12" db="UniProtKB">
        <authorList>
            <consortium name="EnsemblPlants"/>
        </authorList>
    </citation>
    <scope>IDENTIFICATION</scope>
</reference>
<reference evidence="2 4" key="1">
    <citation type="journal article" date="2008" name="Science">
        <title>The Physcomitrella genome reveals evolutionary insights into the conquest of land by plants.</title>
        <authorList>
            <person name="Rensing S."/>
            <person name="Lang D."/>
            <person name="Zimmer A."/>
            <person name="Terry A."/>
            <person name="Salamov A."/>
            <person name="Shapiro H."/>
            <person name="Nishiyama T."/>
            <person name="Perroud P.-F."/>
            <person name="Lindquist E."/>
            <person name="Kamisugi Y."/>
            <person name="Tanahashi T."/>
            <person name="Sakakibara K."/>
            <person name="Fujita T."/>
            <person name="Oishi K."/>
            <person name="Shin-I T."/>
            <person name="Kuroki Y."/>
            <person name="Toyoda A."/>
            <person name="Suzuki Y."/>
            <person name="Hashimoto A."/>
            <person name="Yamaguchi K."/>
            <person name="Sugano A."/>
            <person name="Kohara Y."/>
            <person name="Fujiyama A."/>
            <person name="Anterola A."/>
            <person name="Aoki S."/>
            <person name="Ashton N."/>
            <person name="Barbazuk W.B."/>
            <person name="Barker E."/>
            <person name="Bennetzen J."/>
            <person name="Bezanilla M."/>
            <person name="Blankenship R."/>
            <person name="Cho S.H."/>
            <person name="Dutcher S."/>
            <person name="Estelle M."/>
            <person name="Fawcett J.A."/>
            <person name="Gundlach H."/>
            <person name="Hanada K."/>
            <person name="Heyl A."/>
            <person name="Hicks K.A."/>
            <person name="Hugh J."/>
            <person name="Lohr M."/>
            <person name="Mayer K."/>
            <person name="Melkozernov A."/>
            <person name="Murata T."/>
            <person name="Nelson D."/>
            <person name="Pils B."/>
            <person name="Prigge M."/>
            <person name="Reiss B."/>
            <person name="Renner T."/>
            <person name="Rombauts S."/>
            <person name="Rushton P."/>
            <person name="Sanderfoot A."/>
            <person name="Schween G."/>
            <person name="Shiu S.-H."/>
            <person name="Stueber K."/>
            <person name="Theodoulou F.L."/>
            <person name="Tu H."/>
            <person name="Van de Peer Y."/>
            <person name="Verrier P.J."/>
            <person name="Waters E."/>
            <person name="Wood A."/>
            <person name="Yang L."/>
            <person name="Cove D."/>
            <person name="Cuming A."/>
            <person name="Hasebe M."/>
            <person name="Lucas S."/>
            <person name="Mishler D.B."/>
            <person name="Reski R."/>
            <person name="Grigoriev I."/>
            <person name="Quatrano R.S."/>
            <person name="Boore J.L."/>
        </authorList>
    </citation>
    <scope>NUCLEOTIDE SEQUENCE [LARGE SCALE GENOMIC DNA]</scope>
    <source>
        <strain evidence="3 4">cv. Gransden 2004</strain>
    </source>
</reference>
<dbReference type="Gramene" id="Pp3c9_6280V3.2">
    <property type="protein sequence ID" value="PAC:32911579.CDS.1"/>
    <property type="gene ID" value="Pp3c9_6280"/>
</dbReference>
<accession>A0A2K1K293</accession>
<dbReference type="InParanoid" id="A0A2K1K293"/>
<protein>
    <submittedName>
        <fullName evidence="2 3">Uncharacterized protein</fullName>
    </submittedName>
</protein>